<sequence length="1524" mass="159146">VITTPNSPATTITGVAAGTSVTVKWTVTNGTCSAFDNVTLQNNAAPTAPISGGNITECMAPSIQTLTAMATVPSGQHIDWYTSAIGGNLVNNPTLNIVGTVTYYAQAVNNETNCISLTRTPVILTINSCSIKITKDGTYQDTNHDGITNIGDNVIYNFVVTNTSNVTLTNVKVTDINAVVSGGPLASLAAGVSDNSTFTAIHAITQNDIDTGFVYNWATVVGTPPTGSDVRDTSTDPTPCTTCPINPECPDCTITPLTQSPKIAIVKNNNITTGENGCAALKVGDVVTYTFTVTNPGNVSLHNVNVSDPHTGLSAIALQSGGDANTNNILEVNETWIFKANYTVTQADIDAGKITNRASVNALAPDNSPVNDSSGNTPTTNEDNVITICTTPKIAIVKSNNITTGENGCATLKVGDVVTYTFTVTNPGNVSLHNINVSDPHTGLSAIALQSGGDTNTNNILEVNETWIFKASYTVMQEDIDAGRITNRASVSGLAPDNSPVNDSSGNTPTTNEDNVIPICTTPKIAIVKTNNITVGENGCAALKVGDVVTYTFTVTNPGNVSLHNVNVSDPHTGLSAIALQSGGDANTNNILEVNETWIFKASYTVTQADIDAGKITNRASVSGLAPDNSPVNDLSGNSPTTNEDNIIIICTTPKIAIVKSNNITVGENGCAVLTVGDVVTYTFTVTNPGNVSLHNVNVSDPHTGLSAIALQSGGDANTNNILEVNETWIFKASYTVTQADIDAGRITNRASVSGLAPDNSPVNDLSGNSPTTNEDNVIIICTTPKIAIVKSNNITVGENGCAALKVGDVVTYTFTVTNPGNVSLHNVNVSDPHTGLSAIALQSGGDANTNNILEVNETWIFKANYTVTQADIDAGKITNRASVSGLAPDNSQVNDSSGSTPTTNEDNVITICTTPKITITKEGIFEDTNGNGVTNVGDKVKYTFIVTNTGNTTLTNITVIDEKIPNLSITGGSTTLAIGSSTTFTASYTITQADIDAGFVYNLARVTGTPPIGSNVTATSTDPTPCTNCPIKEDCPACTITVLTQKPGIALVKTSTFIDTNNDGFAQVGEKINYVFAVTNTGNVTITNIAITDNQLPGLTISNSPIVSLAVGVTNSSVIGTYTITQADIDAGKVTNTALAIGKDPKGADVRDVSGTTVNNDTPTDTALPQKPGIALVKTGTFIDTNNDSFAQVGEKINYVFTVTNTGNVTVTNIAITDDQLPGLTISNSPIVSLSVGATNSSVIGVYTITQADIDAGRVTNTALAIGKDPKGADVKDVSGTTIQNDTPTITTLPQSPGLNVDKTAVVTSRGSDSDVYSFVGDVITYTINVTNTGNIILHNIVVKDPLTGLDTTNEPFSLAPGEHKEIVQTHAITVDDLKGNSITNIATANGLTPNNTPITAEDTVVVEKAQVLGCGTIVVHNAFSPNGDEFNDKFKIDNIEDTLCYPENSVEIYNRWGILVYETKGYDNVNNVFKGYSEGRVTVDKNAGLPTGTYFYVLKYTAVGLQGETITKQEQGYLYLTR</sequence>
<feature type="non-terminal residue" evidence="3">
    <location>
        <position position="1"/>
    </location>
</feature>
<keyword evidence="4" id="KW-1185">Reference proteome</keyword>
<feature type="region of interest" description="Disordered" evidence="1">
    <location>
        <begin position="884"/>
        <end position="907"/>
    </location>
</feature>
<dbReference type="RefSeq" id="WP_128196042.1">
    <property type="nucleotide sequence ID" value="NZ_SACJ01000007.1"/>
</dbReference>
<feature type="domain" description="DUF7507" evidence="2">
    <location>
        <begin position="260"/>
        <end position="372"/>
    </location>
</feature>
<evidence type="ECO:0000313" key="3">
    <source>
        <dbReference type="EMBL" id="RVT74997.1"/>
    </source>
</evidence>
<dbReference type="Pfam" id="PF13585">
    <property type="entry name" value="CHU_C"/>
    <property type="match status" value="1"/>
</dbReference>
<feature type="compositionally biased region" description="Polar residues" evidence="1">
    <location>
        <begin position="499"/>
        <end position="514"/>
    </location>
</feature>
<accession>A0A437KSE4</accession>
<dbReference type="Pfam" id="PF24346">
    <property type="entry name" value="DUF7507"/>
    <property type="match status" value="10"/>
</dbReference>
<dbReference type="Proteomes" id="UP000285211">
    <property type="component" value="Unassembled WGS sequence"/>
</dbReference>
<dbReference type="InterPro" id="IPR051172">
    <property type="entry name" value="Chlamydia_OmcB"/>
</dbReference>
<reference evidence="3 4" key="1">
    <citation type="submission" date="2019-01" db="EMBL/GenBank/DDBJ databases">
        <authorList>
            <person name="Chen W.-M."/>
        </authorList>
    </citation>
    <scope>NUCLEOTIDE SEQUENCE [LARGE SCALE GENOMIC DNA]</scope>
    <source>
        <strain evidence="3 4">BBQ-12</strain>
    </source>
</reference>
<dbReference type="NCBIfam" id="TIGR01451">
    <property type="entry name" value="B_ant_repeat"/>
    <property type="match status" value="9"/>
</dbReference>
<feature type="domain" description="DUF7507" evidence="2">
    <location>
        <begin position="784"/>
        <end position="896"/>
    </location>
</feature>
<proteinExistence type="predicted"/>
<feature type="domain" description="DUF7507" evidence="2">
    <location>
        <begin position="522"/>
        <end position="634"/>
    </location>
</feature>
<dbReference type="PANTHER" id="PTHR34819:SF3">
    <property type="entry name" value="CELL SURFACE PROTEIN"/>
    <property type="match status" value="1"/>
</dbReference>
<dbReference type="InterPro" id="IPR006626">
    <property type="entry name" value="PbH1"/>
</dbReference>
<gene>
    <name evidence="3" type="ORF">EOD40_12555</name>
</gene>
<feature type="compositionally biased region" description="Polar residues" evidence="1">
    <location>
        <begin position="890"/>
        <end position="907"/>
    </location>
</feature>
<feature type="domain" description="DUF7507" evidence="2">
    <location>
        <begin position="130"/>
        <end position="232"/>
    </location>
</feature>
<feature type="region of interest" description="Disordered" evidence="1">
    <location>
        <begin position="491"/>
        <end position="515"/>
    </location>
</feature>
<evidence type="ECO:0000256" key="1">
    <source>
        <dbReference type="SAM" id="MobiDB-lite"/>
    </source>
</evidence>
<feature type="domain" description="DUF7507" evidence="2">
    <location>
        <begin position="653"/>
        <end position="765"/>
    </location>
</feature>
<dbReference type="OrthoDB" id="599464at2"/>
<dbReference type="SMART" id="SM00710">
    <property type="entry name" value="PbH1"/>
    <property type="match status" value="10"/>
</dbReference>
<protein>
    <submittedName>
        <fullName evidence="3">DUF11 domain-containing protein</fullName>
    </submittedName>
</protein>
<comment type="caution">
    <text evidence="3">The sequence shown here is derived from an EMBL/GenBank/DDBJ whole genome shotgun (WGS) entry which is preliminary data.</text>
</comment>
<feature type="domain" description="DUF7507" evidence="2">
    <location>
        <begin position="1047"/>
        <end position="1153"/>
    </location>
</feature>
<dbReference type="InterPro" id="IPR055354">
    <property type="entry name" value="DUF7507"/>
</dbReference>
<dbReference type="PANTHER" id="PTHR34819">
    <property type="entry name" value="LARGE CYSTEINE-RICH PERIPLASMIC PROTEIN OMCB"/>
    <property type="match status" value="1"/>
</dbReference>
<evidence type="ECO:0000259" key="2">
    <source>
        <dbReference type="Pfam" id="PF24346"/>
    </source>
</evidence>
<feature type="domain" description="DUF7507" evidence="2">
    <location>
        <begin position="1297"/>
        <end position="1402"/>
    </location>
</feature>
<feature type="domain" description="DUF7507" evidence="2">
    <location>
        <begin position="391"/>
        <end position="503"/>
    </location>
</feature>
<feature type="domain" description="DUF7507" evidence="2">
    <location>
        <begin position="1172"/>
        <end position="1278"/>
    </location>
</feature>
<feature type="domain" description="DUF7507" evidence="2">
    <location>
        <begin position="916"/>
        <end position="1019"/>
    </location>
</feature>
<evidence type="ECO:0000313" key="4">
    <source>
        <dbReference type="Proteomes" id="UP000285211"/>
    </source>
</evidence>
<feature type="region of interest" description="Disordered" evidence="1">
    <location>
        <begin position="364"/>
        <end position="383"/>
    </location>
</feature>
<dbReference type="EMBL" id="SACJ01000007">
    <property type="protein sequence ID" value="RVT74997.1"/>
    <property type="molecule type" value="Genomic_DNA"/>
</dbReference>
<dbReference type="InterPro" id="IPR047589">
    <property type="entry name" value="DUF11_rpt"/>
</dbReference>
<feature type="compositionally biased region" description="Polar residues" evidence="1">
    <location>
        <begin position="368"/>
        <end position="383"/>
    </location>
</feature>
<name>A0A437KSE4_9FLAO</name>
<organism evidence="3 4">
    <name type="scientific">Flavobacterium sufflavum</name>
    <dbReference type="NCBI Taxonomy" id="1921138"/>
    <lineage>
        <taxon>Bacteria</taxon>
        <taxon>Pseudomonadati</taxon>
        <taxon>Bacteroidota</taxon>
        <taxon>Flavobacteriia</taxon>
        <taxon>Flavobacteriales</taxon>
        <taxon>Flavobacteriaceae</taxon>
        <taxon>Flavobacterium</taxon>
    </lineage>
</organism>